<keyword evidence="2 5" id="KW-0812">Transmembrane</keyword>
<evidence type="ECO:0000256" key="4">
    <source>
        <dbReference type="ARBA" id="ARBA00023136"/>
    </source>
</evidence>
<evidence type="ECO:0000256" key="5">
    <source>
        <dbReference type="SAM" id="Phobius"/>
    </source>
</evidence>
<dbReference type="GO" id="GO:0055056">
    <property type="term" value="F:D-glucose transmembrane transporter activity"/>
    <property type="evidence" value="ECO:0007669"/>
    <property type="project" value="TreeGrafter"/>
</dbReference>
<evidence type="ECO:0000256" key="1">
    <source>
        <dbReference type="ARBA" id="ARBA00004141"/>
    </source>
</evidence>
<dbReference type="Ensembl" id="ENSCPGT00000023191.1">
    <property type="protein sequence ID" value="ENSCPGP00000021164.1"/>
    <property type="gene ID" value="ENSCPGG00000014782.1"/>
</dbReference>
<dbReference type="Gene3D" id="1.20.1250.20">
    <property type="entry name" value="MFS general substrate transporter like domains"/>
    <property type="match status" value="1"/>
</dbReference>
<comment type="subcellular location">
    <subcellularLocation>
        <location evidence="1">Membrane</location>
        <topology evidence="1">Multi-pass membrane protein</topology>
    </subcellularLocation>
</comment>
<keyword evidence="8" id="KW-1185">Reference proteome</keyword>
<dbReference type="SUPFAM" id="SSF103473">
    <property type="entry name" value="MFS general substrate transporter"/>
    <property type="match status" value="1"/>
</dbReference>
<dbReference type="GO" id="GO:0046323">
    <property type="term" value="P:D-glucose import"/>
    <property type="evidence" value="ECO:0007669"/>
    <property type="project" value="TreeGrafter"/>
</dbReference>
<dbReference type="InterPro" id="IPR005828">
    <property type="entry name" value="MFS_sugar_transport-like"/>
</dbReference>
<dbReference type="PANTHER" id="PTHR23503:SF54">
    <property type="entry name" value="MAJOR FACILITATOR SUPERFAMILY (MFS) PROFILE DOMAIN-CONTAINING PROTEIN"/>
    <property type="match status" value="1"/>
</dbReference>
<reference evidence="7" key="1">
    <citation type="submission" date="2025-08" db="UniProtKB">
        <authorList>
            <consortium name="Ensembl"/>
        </authorList>
    </citation>
    <scope>IDENTIFICATION</scope>
</reference>
<feature type="transmembrane region" description="Helical" evidence="5">
    <location>
        <begin position="168"/>
        <end position="185"/>
    </location>
</feature>
<dbReference type="GO" id="GO:0070837">
    <property type="term" value="P:dehydroascorbic acid transport"/>
    <property type="evidence" value="ECO:0007669"/>
    <property type="project" value="TreeGrafter"/>
</dbReference>
<proteinExistence type="predicted"/>
<name>A0A8C3KBJ1_9CHAR</name>
<sequence length="240" mass="27060">MIIVLGIGGTHLSGFQMSVINYTSPYIKKFINETWMERYGSVLHQETLTLLWSFIVSVYCVGGMIGCLLKLGSYLRAVCCFRKKCVLFNDVVLLVATLHTGFSRRAKSFEMILIGRFLEGIAAGINMNAHVQYAGEISPKKLRGFVNVTTSVFLALGKAVARVLGLRYLYYSFSSYFLFIFLLYGRKVVSSQSWKQTYTEGGVLLYASWSFLLPHLYCCPGHFSSSHLPVPPRNEREVNL</sequence>
<accession>A0A8C3KBJ1</accession>
<feature type="domain" description="Major facilitator superfamily (MFS) profile" evidence="6">
    <location>
        <begin position="2"/>
        <end position="240"/>
    </location>
</feature>
<dbReference type="InterPro" id="IPR045263">
    <property type="entry name" value="GLUT"/>
</dbReference>
<dbReference type="Pfam" id="PF00083">
    <property type="entry name" value="Sugar_tr"/>
    <property type="match status" value="1"/>
</dbReference>
<organism evidence="7 8">
    <name type="scientific">Calidris pygmaea</name>
    <name type="common">Spoon-billed sandpiper</name>
    <dbReference type="NCBI Taxonomy" id="425635"/>
    <lineage>
        <taxon>Eukaryota</taxon>
        <taxon>Metazoa</taxon>
        <taxon>Chordata</taxon>
        <taxon>Craniata</taxon>
        <taxon>Vertebrata</taxon>
        <taxon>Euteleostomi</taxon>
        <taxon>Archelosauria</taxon>
        <taxon>Archosauria</taxon>
        <taxon>Dinosauria</taxon>
        <taxon>Saurischia</taxon>
        <taxon>Theropoda</taxon>
        <taxon>Coelurosauria</taxon>
        <taxon>Aves</taxon>
        <taxon>Neognathae</taxon>
        <taxon>Neoaves</taxon>
        <taxon>Charadriiformes</taxon>
        <taxon>Scolopacidae</taxon>
        <taxon>Calidris</taxon>
    </lineage>
</organism>
<feature type="transmembrane region" description="Helical" evidence="5">
    <location>
        <begin position="50"/>
        <end position="73"/>
    </location>
</feature>
<reference evidence="7" key="2">
    <citation type="submission" date="2025-09" db="UniProtKB">
        <authorList>
            <consortium name="Ensembl"/>
        </authorList>
    </citation>
    <scope>IDENTIFICATION</scope>
</reference>
<dbReference type="GO" id="GO:0005886">
    <property type="term" value="C:plasma membrane"/>
    <property type="evidence" value="ECO:0007669"/>
    <property type="project" value="TreeGrafter"/>
</dbReference>
<dbReference type="PROSITE" id="PS00217">
    <property type="entry name" value="SUGAR_TRANSPORT_2"/>
    <property type="match status" value="1"/>
</dbReference>
<keyword evidence="3 5" id="KW-1133">Transmembrane helix</keyword>
<dbReference type="InterPro" id="IPR005829">
    <property type="entry name" value="Sugar_transporter_CS"/>
</dbReference>
<dbReference type="InterPro" id="IPR036259">
    <property type="entry name" value="MFS_trans_sf"/>
</dbReference>
<evidence type="ECO:0000259" key="6">
    <source>
        <dbReference type="PROSITE" id="PS50850"/>
    </source>
</evidence>
<dbReference type="PANTHER" id="PTHR23503">
    <property type="entry name" value="SOLUTE CARRIER FAMILY 2"/>
    <property type="match status" value="1"/>
</dbReference>
<evidence type="ECO:0000256" key="2">
    <source>
        <dbReference type="ARBA" id="ARBA00022692"/>
    </source>
</evidence>
<feature type="transmembrane region" description="Helical" evidence="5">
    <location>
        <begin position="85"/>
        <end position="102"/>
    </location>
</feature>
<dbReference type="InterPro" id="IPR020846">
    <property type="entry name" value="MFS_dom"/>
</dbReference>
<evidence type="ECO:0000313" key="7">
    <source>
        <dbReference type="Ensembl" id="ENSCPGP00000021164.1"/>
    </source>
</evidence>
<dbReference type="AlphaFoldDB" id="A0A8C3KBJ1"/>
<dbReference type="Proteomes" id="UP000694419">
    <property type="component" value="Unplaced"/>
</dbReference>
<protein>
    <recommendedName>
        <fullName evidence="6">Major facilitator superfamily (MFS) profile domain-containing protein</fullName>
    </recommendedName>
</protein>
<dbReference type="PROSITE" id="PS50850">
    <property type="entry name" value="MFS"/>
    <property type="match status" value="1"/>
</dbReference>
<keyword evidence="4 5" id="KW-0472">Membrane</keyword>
<evidence type="ECO:0000256" key="3">
    <source>
        <dbReference type="ARBA" id="ARBA00022989"/>
    </source>
</evidence>
<evidence type="ECO:0000313" key="8">
    <source>
        <dbReference type="Proteomes" id="UP000694419"/>
    </source>
</evidence>